<evidence type="ECO:0000256" key="1">
    <source>
        <dbReference type="ARBA" id="ARBA00022741"/>
    </source>
</evidence>
<evidence type="ECO:0000256" key="5">
    <source>
        <dbReference type="SAM" id="Phobius"/>
    </source>
</evidence>
<keyword evidence="7" id="KW-0808">Transferase</keyword>
<dbReference type="GO" id="GO:0004674">
    <property type="term" value="F:protein serine/threonine kinase activity"/>
    <property type="evidence" value="ECO:0007669"/>
    <property type="project" value="UniProtKB-KW"/>
</dbReference>
<dbReference type="PROSITE" id="PS50011">
    <property type="entry name" value="PROTEIN_KINASE_DOM"/>
    <property type="match status" value="1"/>
</dbReference>
<dbReference type="EMBL" id="JWZX01001913">
    <property type="protein sequence ID" value="KOO31869.1"/>
    <property type="molecule type" value="Genomic_DNA"/>
</dbReference>
<dbReference type="AlphaFoldDB" id="A0A0M0JZ76"/>
<evidence type="ECO:0000259" key="6">
    <source>
        <dbReference type="PROSITE" id="PS50011"/>
    </source>
</evidence>
<feature type="transmembrane region" description="Helical" evidence="5">
    <location>
        <begin position="31"/>
        <end position="50"/>
    </location>
</feature>
<keyword evidence="5" id="KW-0812">Transmembrane</keyword>
<dbReference type="PROSITE" id="PS00108">
    <property type="entry name" value="PROTEIN_KINASE_ST"/>
    <property type="match status" value="1"/>
</dbReference>
<keyword evidence="5" id="KW-0472">Membrane</keyword>
<dbReference type="PANTHER" id="PTHR24347">
    <property type="entry name" value="SERINE/THREONINE-PROTEIN KINASE"/>
    <property type="match status" value="1"/>
</dbReference>
<organism evidence="7 8">
    <name type="scientific">Chrysochromulina tobinii</name>
    <dbReference type="NCBI Taxonomy" id="1460289"/>
    <lineage>
        <taxon>Eukaryota</taxon>
        <taxon>Haptista</taxon>
        <taxon>Haptophyta</taxon>
        <taxon>Prymnesiophyceae</taxon>
        <taxon>Prymnesiales</taxon>
        <taxon>Chrysochromulinaceae</taxon>
        <taxon>Chrysochromulina</taxon>
    </lineage>
</organism>
<dbReference type="PROSITE" id="PS00107">
    <property type="entry name" value="PROTEIN_KINASE_ATP"/>
    <property type="match status" value="1"/>
</dbReference>
<sequence length="366" mass="40843">MRMACCKACELYAEAGSQKLSVLDDDRLLKAIAWSFAAVLAAASCIYWPATRRQILNLVMFSHGHQQHAGVRQLDGVPFDHYRVLQELGAGAFGTVSLVERVSDGKAFAAKEVLYSRCEHDVQWKAALDEVSVWTALCSTYHPSILQLVEVVHVENVSLHLVTELMSGGELAGALDHILMTEQNVRMINVQIAAAIAHLHLSHSMAHRDIKPQNVLCRWRHNPMQAGCLSLADFGFCARFRGSPKEPCFSLYAGSMDYFAPELALIVRAVRRKEPQEGMKYSAAVDCYALGCVVYQMFHGSTPHFSADEDEQLDKIVEGGLAYPREPFGQVSSSCLDFVQKLLEPDQQSRMTIEEAMRHKWLRSNS</sequence>
<feature type="binding site" evidence="3">
    <location>
        <position position="111"/>
    </location>
    <ligand>
        <name>ATP</name>
        <dbReference type="ChEBI" id="CHEBI:30616"/>
    </ligand>
</feature>
<keyword evidence="2 3" id="KW-0067">ATP-binding</keyword>
<proteinExistence type="inferred from homology"/>
<dbReference type="Proteomes" id="UP000037460">
    <property type="component" value="Unassembled WGS sequence"/>
</dbReference>
<dbReference type="InterPro" id="IPR017441">
    <property type="entry name" value="Protein_kinase_ATP_BS"/>
</dbReference>
<reference evidence="8" key="1">
    <citation type="journal article" date="2015" name="PLoS Genet.">
        <title>Genome Sequence and Transcriptome Analyses of Chrysochromulina tobin: Metabolic Tools for Enhanced Algal Fitness in the Prominent Order Prymnesiales (Haptophyceae).</title>
        <authorList>
            <person name="Hovde B.T."/>
            <person name="Deodato C.R."/>
            <person name="Hunsperger H.M."/>
            <person name="Ryken S.A."/>
            <person name="Yost W."/>
            <person name="Jha R.K."/>
            <person name="Patterson J."/>
            <person name="Monnat R.J. Jr."/>
            <person name="Barlow S.B."/>
            <person name="Starkenburg S.R."/>
            <person name="Cattolico R.A."/>
        </authorList>
    </citation>
    <scope>NUCLEOTIDE SEQUENCE</scope>
    <source>
        <strain evidence="8">CCMP291</strain>
    </source>
</reference>
<evidence type="ECO:0000256" key="2">
    <source>
        <dbReference type="ARBA" id="ARBA00022840"/>
    </source>
</evidence>
<feature type="domain" description="Protein kinase" evidence="6">
    <location>
        <begin position="82"/>
        <end position="362"/>
    </location>
</feature>
<dbReference type="SMART" id="SM00220">
    <property type="entry name" value="S_TKc"/>
    <property type="match status" value="1"/>
</dbReference>
<gene>
    <name evidence="7" type="ORF">Ctob_013416</name>
</gene>
<protein>
    <submittedName>
        <fullName evidence="7">Protein kinase domain containing protein</fullName>
    </submittedName>
</protein>
<evidence type="ECO:0000256" key="3">
    <source>
        <dbReference type="PROSITE-ProRule" id="PRU10141"/>
    </source>
</evidence>
<keyword evidence="1 3" id="KW-0547">Nucleotide-binding</keyword>
<comment type="caution">
    <text evidence="7">The sequence shown here is derived from an EMBL/GenBank/DDBJ whole genome shotgun (WGS) entry which is preliminary data.</text>
</comment>
<dbReference type="InterPro" id="IPR000719">
    <property type="entry name" value="Prot_kinase_dom"/>
</dbReference>
<dbReference type="SUPFAM" id="SSF56112">
    <property type="entry name" value="Protein kinase-like (PK-like)"/>
    <property type="match status" value="1"/>
</dbReference>
<evidence type="ECO:0000313" key="7">
    <source>
        <dbReference type="EMBL" id="KOO31869.1"/>
    </source>
</evidence>
<dbReference type="GO" id="GO:0005524">
    <property type="term" value="F:ATP binding"/>
    <property type="evidence" value="ECO:0007669"/>
    <property type="project" value="UniProtKB-UniRule"/>
</dbReference>
<dbReference type="InterPro" id="IPR008271">
    <property type="entry name" value="Ser/Thr_kinase_AS"/>
</dbReference>
<name>A0A0M0JZ76_9EUKA</name>
<keyword evidence="7" id="KW-0418">Kinase</keyword>
<dbReference type="OrthoDB" id="248923at2759"/>
<dbReference type="Gene3D" id="1.10.510.10">
    <property type="entry name" value="Transferase(Phosphotransferase) domain 1"/>
    <property type="match status" value="1"/>
</dbReference>
<dbReference type="InterPro" id="IPR011009">
    <property type="entry name" value="Kinase-like_dom_sf"/>
</dbReference>
<accession>A0A0M0JZ76</accession>
<comment type="similarity">
    <text evidence="4">Belongs to the protein kinase superfamily.</text>
</comment>
<evidence type="ECO:0000256" key="4">
    <source>
        <dbReference type="RuleBase" id="RU000304"/>
    </source>
</evidence>
<evidence type="ECO:0000313" key="8">
    <source>
        <dbReference type="Proteomes" id="UP000037460"/>
    </source>
</evidence>
<dbReference type="Pfam" id="PF00069">
    <property type="entry name" value="Pkinase"/>
    <property type="match status" value="1"/>
</dbReference>
<keyword evidence="4" id="KW-0723">Serine/threonine-protein kinase</keyword>
<keyword evidence="8" id="KW-1185">Reference proteome</keyword>
<keyword evidence="5" id="KW-1133">Transmembrane helix</keyword>